<name>A0AAD4MGR2_9BILA</name>
<organism evidence="1 2">
    <name type="scientific">Ditylenchus destructor</name>
    <dbReference type="NCBI Taxonomy" id="166010"/>
    <lineage>
        <taxon>Eukaryota</taxon>
        <taxon>Metazoa</taxon>
        <taxon>Ecdysozoa</taxon>
        <taxon>Nematoda</taxon>
        <taxon>Chromadorea</taxon>
        <taxon>Rhabditida</taxon>
        <taxon>Tylenchina</taxon>
        <taxon>Tylenchomorpha</taxon>
        <taxon>Sphaerularioidea</taxon>
        <taxon>Anguinidae</taxon>
        <taxon>Anguininae</taxon>
        <taxon>Ditylenchus</taxon>
    </lineage>
</organism>
<evidence type="ECO:0000313" key="1">
    <source>
        <dbReference type="EMBL" id="KAI1692419.1"/>
    </source>
</evidence>
<comment type="caution">
    <text evidence="1">The sequence shown here is derived from an EMBL/GenBank/DDBJ whole genome shotgun (WGS) entry which is preliminary data.</text>
</comment>
<dbReference type="Proteomes" id="UP001201812">
    <property type="component" value="Unassembled WGS sequence"/>
</dbReference>
<dbReference type="AlphaFoldDB" id="A0AAD4MGR2"/>
<protein>
    <submittedName>
        <fullName evidence="1">Uncharacterized protein</fullName>
    </submittedName>
</protein>
<gene>
    <name evidence="1" type="ORF">DdX_21267</name>
</gene>
<reference evidence="1" key="1">
    <citation type="submission" date="2022-01" db="EMBL/GenBank/DDBJ databases">
        <title>Genome Sequence Resource for Two Populations of Ditylenchus destructor, the Migratory Endoparasitic Phytonematode.</title>
        <authorList>
            <person name="Zhang H."/>
            <person name="Lin R."/>
            <person name="Xie B."/>
        </authorList>
    </citation>
    <scope>NUCLEOTIDE SEQUENCE</scope>
    <source>
        <strain evidence="1">BazhouSP</strain>
    </source>
</reference>
<keyword evidence="2" id="KW-1185">Reference proteome</keyword>
<sequence length="382" mass="44306">MLVYINFLDTGMEEMCSVKYENTITIKMLLFVALTQVYSNENCNHPSEYKLERVRISDPNTLSVNDCQSGDIKDNTTFVFLQMYVQTCRIYSFEVRQTPTLASTSTQFATKMPQMMDYYRDRISIEIPVRVHFLDTGNEEMCNIHYENGMTVQLIFSYALLHLYFKGNGRRPSNYELETVRISHPITLSVNDCQSVDVEDSSTITSHNVRQASTSGQTQTISERLAAAFQLQVSQRSTSASRNIILIHVTFSDSQEEEICQVDYEDELKIFEMIQRMFVQLRRENHTIHRDYEASNVRLFYPGFVTEPINLTMHELVRPWSESVIYDVHLKRRECTYSIGRTRGLVLSRQDEAIDVSYAQIRGATVDLSPGEIRDFPDFRKP</sequence>
<proteinExistence type="predicted"/>
<accession>A0AAD4MGR2</accession>
<evidence type="ECO:0000313" key="2">
    <source>
        <dbReference type="Proteomes" id="UP001201812"/>
    </source>
</evidence>
<dbReference type="EMBL" id="JAKKPZ010000770">
    <property type="protein sequence ID" value="KAI1692419.1"/>
    <property type="molecule type" value="Genomic_DNA"/>
</dbReference>